<accession>A0ABV3HHB3</accession>
<comment type="caution">
    <text evidence="1">The sequence shown here is derived from an EMBL/GenBank/DDBJ whole genome shotgun (WGS) entry which is preliminary data.</text>
</comment>
<dbReference type="Proteomes" id="UP001552427">
    <property type="component" value="Unassembled WGS sequence"/>
</dbReference>
<keyword evidence="2" id="KW-1185">Reference proteome</keyword>
<dbReference type="EMBL" id="JBFARM010000015">
    <property type="protein sequence ID" value="MEV4291785.1"/>
    <property type="molecule type" value="Genomic_DNA"/>
</dbReference>
<proteinExistence type="predicted"/>
<gene>
    <name evidence="1" type="ORF">AB0K40_40305</name>
</gene>
<protein>
    <submittedName>
        <fullName evidence="1">Uncharacterized protein</fullName>
    </submittedName>
</protein>
<dbReference type="RefSeq" id="WP_364460909.1">
    <property type="nucleotide sequence ID" value="NZ_JBFARM010000015.1"/>
</dbReference>
<sequence length="156" mass="17746">MEAEAGRFQREESALLRALELVEASRAARQVAVRHYAARRLEAKKRGRRVPGAGEIDPNVQARFYWYGAPREAALFALWFWRERRPSELMTAELVECVEECLRATAGQRDALVGRIREVESRLQSWELLQVVRHVEVALGLWTDSGLIETGTVAIS</sequence>
<name>A0ABV3HHB3_9ACTN</name>
<reference evidence="1 2" key="1">
    <citation type="submission" date="2024-06" db="EMBL/GenBank/DDBJ databases">
        <title>The Natural Products Discovery Center: Release of the First 8490 Sequenced Strains for Exploring Actinobacteria Biosynthetic Diversity.</title>
        <authorList>
            <person name="Kalkreuter E."/>
            <person name="Kautsar S.A."/>
            <person name="Yang D."/>
            <person name="Bader C.D."/>
            <person name="Teijaro C.N."/>
            <person name="Fluegel L."/>
            <person name="Davis C.M."/>
            <person name="Simpson J.R."/>
            <person name="Lauterbach L."/>
            <person name="Steele A.D."/>
            <person name="Gui C."/>
            <person name="Meng S."/>
            <person name="Li G."/>
            <person name="Viehrig K."/>
            <person name="Ye F."/>
            <person name="Su P."/>
            <person name="Kiefer A.F."/>
            <person name="Nichols A."/>
            <person name="Cepeda A.J."/>
            <person name="Yan W."/>
            <person name="Fan B."/>
            <person name="Jiang Y."/>
            <person name="Adhikari A."/>
            <person name="Zheng C.-J."/>
            <person name="Schuster L."/>
            <person name="Cowan T.M."/>
            <person name="Smanski M.J."/>
            <person name="Chevrette M.G."/>
            <person name="De Carvalho L.P.S."/>
            <person name="Shen B."/>
        </authorList>
    </citation>
    <scope>NUCLEOTIDE SEQUENCE [LARGE SCALE GENOMIC DNA]</scope>
    <source>
        <strain evidence="1 2">NPDC049574</strain>
    </source>
</reference>
<organism evidence="1 2">
    <name type="scientific">Nonomuraea bangladeshensis</name>
    <dbReference type="NCBI Taxonomy" id="404385"/>
    <lineage>
        <taxon>Bacteria</taxon>
        <taxon>Bacillati</taxon>
        <taxon>Actinomycetota</taxon>
        <taxon>Actinomycetes</taxon>
        <taxon>Streptosporangiales</taxon>
        <taxon>Streptosporangiaceae</taxon>
        <taxon>Nonomuraea</taxon>
    </lineage>
</organism>
<evidence type="ECO:0000313" key="1">
    <source>
        <dbReference type="EMBL" id="MEV4291785.1"/>
    </source>
</evidence>
<evidence type="ECO:0000313" key="2">
    <source>
        <dbReference type="Proteomes" id="UP001552427"/>
    </source>
</evidence>